<proteinExistence type="predicted"/>
<evidence type="ECO:0000313" key="2">
    <source>
        <dbReference type="Proteomes" id="UP001499854"/>
    </source>
</evidence>
<name>A0ABP5CPK6_9ACTN</name>
<dbReference type="RefSeq" id="WP_344657171.1">
    <property type="nucleotide sequence ID" value="NZ_BAAAQM010000011.1"/>
</dbReference>
<dbReference type="Proteomes" id="UP001499854">
    <property type="component" value="Unassembled WGS sequence"/>
</dbReference>
<dbReference type="EMBL" id="BAAAQM010000011">
    <property type="protein sequence ID" value="GAA1966588.1"/>
    <property type="molecule type" value="Genomic_DNA"/>
</dbReference>
<comment type="caution">
    <text evidence="1">The sequence shown here is derived from an EMBL/GenBank/DDBJ whole genome shotgun (WGS) entry which is preliminary data.</text>
</comment>
<organism evidence="1 2">
    <name type="scientific">Catenulispora subtropica</name>
    <dbReference type="NCBI Taxonomy" id="450798"/>
    <lineage>
        <taxon>Bacteria</taxon>
        <taxon>Bacillati</taxon>
        <taxon>Actinomycetota</taxon>
        <taxon>Actinomycetes</taxon>
        <taxon>Catenulisporales</taxon>
        <taxon>Catenulisporaceae</taxon>
        <taxon>Catenulispora</taxon>
    </lineage>
</organism>
<reference evidence="2" key="1">
    <citation type="journal article" date="2019" name="Int. J. Syst. Evol. Microbiol.">
        <title>The Global Catalogue of Microorganisms (GCM) 10K type strain sequencing project: providing services to taxonomists for standard genome sequencing and annotation.</title>
        <authorList>
            <consortium name="The Broad Institute Genomics Platform"/>
            <consortium name="The Broad Institute Genome Sequencing Center for Infectious Disease"/>
            <person name="Wu L."/>
            <person name="Ma J."/>
        </authorList>
    </citation>
    <scope>NUCLEOTIDE SEQUENCE [LARGE SCALE GENOMIC DNA]</scope>
    <source>
        <strain evidence="2">JCM 16013</strain>
    </source>
</reference>
<keyword evidence="2" id="KW-1185">Reference proteome</keyword>
<gene>
    <name evidence="1" type="ORF">GCM10009838_25450</name>
</gene>
<sequence>MINNGRRAPTEPTLAAWWRYKRTIAKLRWPVLRAAFAPEAEYQKARRTYDAAYRKAFGHGPGDAAEQNPGSSQP</sequence>
<protein>
    <submittedName>
        <fullName evidence="1">Uncharacterized protein</fullName>
    </submittedName>
</protein>
<accession>A0ABP5CPK6</accession>
<evidence type="ECO:0000313" key="1">
    <source>
        <dbReference type="EMBL" id="GAA1966588.1"/>
    </source>
</evidence>